<evidence type="ECO:0000259" key="5">
    <source>
        <dbReference type="Pfam" id="PF13243"/>
    </source>
</evidence>
<evidence type="ECO:0000313" key="8">
    <source>
        <dbReference type="Proteomes" id="UP000528734"/>
    </source>
</evidence>
<dbReference type="EMBL" id="JAAVLW010000002">
    <property type="protein sequence ID" value="NOJ45588.1"/>
    <property type="molecule type" value="Genomic_DNA"/>
</dbReference>
<sequence length="659" mass="73299">MLSIDKKIAVDSVATVDPIALEKSISSATEALLGYRQSDGHWVFELEADSTIPAEYILLRHYLGEPIDSALEAKIANYLRRTQGNHGGWPLVQDGAFDMSASVKSYFALKMIGDSVDAPHMVRAREAIRSRGGAAGSNVFTRFLLAFYGVLSWRAVPVLPVEIMLLPMWSPFHINKISYWARTTMVPLMVMAALKPLAKNPKGVGIDELFLQDPKSVGMNKKAPHQSWGWYALFSTLDKILRVVEPLFPKKLRQRAIDAALAFTEERLNGEDGMGAIYPPMANIVMMYDALGKGPDYPPRAVTRRGIDKLLVIGEHEAYCQPCVSPVWDTALTCHALAEAGGEDTLKKMKQGLDWLKPRQVLDLKGDWAVKAPDVRPGGWAFQYNNAHYPDLDDTAVVVMAMDRERRQTGSKDYDSAIARGREWIEGLQSRDGGWAAFDVNNLEYYLNNIPFSDHGALLDPPTEDVTARCISMLAQLGETAKTSKTVADGIAYLRRTQLAEGSWYGRWGLNYIYGTWSVLCALNAAGVDHQDPMIRKAANWLVSIQNKDGGWGEDAVSYRLDYKGYEGAPSTSSQTAWALLGLMAAGEVENPAVVRGVEYLKATQNEKGLWDEARYTATGFPRVFYLRYHGYSKFFPLWALARYRNLRSTNSRVVGVGM</sequence>
<dbReference type="UniPathway" id="UPA00337"/>
<dbReference type="GO" id="GO:0016104">
    <property type="term" value="P:triterpenoid biosynthetic process"/>
    <property type="evidence" value="ECO:0007669"/>
    <property type="project" value="InterPro"/>
</dbReference>
<evidence type="ECO:0000256" key="3">
    <source>
        <dbReference type="ARBA" id="ARBA00022737"/>
    </source>
</evidence>
<dbReference type="SFLD" id="SFLDG01016">
    <property type="entry name" value="Prenyltransferase_Like_2"/>
    <property type="match status" value="1"/>
</dbReference>
<dbReference type="GO" id="GO:0005811">
    <property type="term" value="C:lipid droplet"/>
    <property type="evidence" value="ECO:0007669"/>
    <property type="project" value="InterPro"/>
</dbReference>
<reference evidence="7 8" key="1">
    <citation type="submission" date="2020-03" db="EMBL/GenBank/DDBJ databases">
        <title>Bradyrhizobium diversity isolated from nodules of Muelleranthus trifoliolatus.</title>
        <authorList>
            <person name="Klepa M."/>
            <person name="Helene L."/>
            <person name="Hungria M."/>
        </authorList>
    </citation>
    <scope>NUCLEOTIDE SEQUENCE [LARGE SCALE GENOMIC DNA]</scope>
    <source>
        <strain evidence="7 8">WSM 1744</strain>
    </source>
</reference>
<dbReference type="InterPro" id="IPR018333">
    <property type="entry name" value="Squalene_cyclase"/>
</dbReference>
<dbReference type="NCBIfam" id="TIGR01787">
    <property type="entry name" value="squalene_cyclas"/>
    <property type="match status" value="1"/>
</dbReference>
<dbReference type="InterPro" id="IPR006400">
    <property type="entry name" value="Hopene-cyclase"/>
</dbReference>
<comment type="pathway">
    <text evidence="1">Secondary metabolite biosynthesis; hopanoid biosynthesis.</text>
</comment>
<dbReference type="GO" id="GO:0051007">
    <property type="term" value="F:squalene-hopene cyclase activity"/>
    <property type="evidence" value="ECO:0007669"/>
    <property type="project" value="UniProtKB-EC"/>
</dbReference>
<dbReference type="InterPro" id="IPR032696">
    <property type="entry name" value="SQ_cyclase_C"/>
</dbReference>
<dbReference type="InterPro" id="IPR008930">
    <property type="entry name" value="Terpenoid_cyclase/PrenylTrfase"/>
</dbReference>
<dbReference type="SUPFAM" id="SSF48239">
    <property type="entry name" value="Terpenoid cyclases/Protein prenyltransferases"/>
    <property type="match status" value="2"/>
</dbReference>
<feature type="domain" description="Squalene cyclase C-terminal" evidence="5">
    <location>
        <begin position="324"/>
        <end position="646"/>
    </location>
</feature>
<dbReference type="PROSITE" id="PS01074">
    <property type="entry name" value="TERPENE_SYNTHASES"/>
    <property type="match status" value="1"/>
</dbReference>
<dbReference type="Pfam" id="PF13249">
    <property type="entry name" value="SQHop_cyclase_N"/>
    <property type="match status" value="1"/>
</dbReference>
<dbReference type="PANTHER" id="PTHR11764">
    <property type="entry name" value="TERPENE CYCLASE/MUTASE FAMILY MEMBER"/>
    <property type="match status" value="1"/>
</dbReference>
<evidence type="ECO:0000256" key="4">
    <source>
        <dbReference type="ARBA" id="ARBA00023235"/>
    </source>
</evidence>
<dbReference type="RefSeq" id="WP_171708503.1">
    <property type="nucleotide sequence ID" value="NZ_JAAVLW010000002.1"/>
</dbReference>
<dbReference type="Gene3D" id="1.50.10.20">
    <property type="match status" value="2"/>
</dbReference>
<evidence type="ECO:0000256" key="1">
    <source>
        <dbReference type="ARBA" id="ARBA00004999"/>
    </source>
</evidence>
<name>A0A7Y4H0X0_9BRAD</name>
<keyword evidence="4 7" id="KW-0413">Isomerase</keyword>
<keyword evidence="3" id="KW-0677">Repeat</keyword>
<dbReference type="Proteomes" id="UP000528734">
    <property type="component" value="Unassembled WGS sequence"/>
</dbReference>
<dbReference type="InterPro" id="IPR032697">
    <property type="entry name" value="SQ_cyclase_N"/>
</dbReference>
<dbReference type="CDD" id="cd02892">
    <property type="entry name" value="SQCY_1"/>
    <property type="match status" value="1"/>
</dbReference>
<dbReference type="NCBIfam" id="TIGR01507">
    <property type="entry name" value="hopene_cyclase"/>
    <property type="match status" value="1"/>
</dbReference>
<dbReference type="Pfam" id="PF13243">
    <property type="entry name" value="SQHop_cyclase_C"/>
    <property type="match status" value="1"/>
</dbReference>
<comment type="similarity">
    <text evidence="2">Belongs to the terpene cyclase/mutase family.</text>
</comment>
<dbReference type="InterPro" id="IPR002365">
    <property type="entry name" value="Terpene_synthase_CS"/>
</dbReference>
<proteinExistence type="inferred from homology"/>
<evidence type="ECO:0000259" key="6">
    <source>
        <dbReference type="Pfam" id="PF13249"/>
    </source>
</evidence>
<accession>A0A7Y4H0X0</accession>
<feature type="domain" description="Squalene cyclase N-terminal" evidence="6">
    <location>
        <begin position="25"/>
        <end position="313"/>
    </location>
</feature>
<protein>
    <submittedName>
        <fullName evidence="7">Squalene--hopene cyclase</fullName>
        <ecNumber evidence="7">5.4.99.17</ecNumber>
    </submittedName>
</protein>
<dbReference type="EC" id="5.4.99.17" evidence="7"/>
<organism evidence="7 8">
    <name type="scientific">Bradyrhizobium archetypum</name>
    <dbReference type="NCBI Taxonomy" id="2721160"/>
    <lineage>
        <taxon>Bacteria</taxon>
        <taxon>Pseudomonadati</taxon>
        <taxon>Pseudomonadota</taxon>
        <taxon>Alphaproteobacteria</taxon>
        <taxon>Hyphomicrobiales</taxon>
        <taxon>Nitrobacteraceae</taxon>
        <taxon>Bradyrhizobium</taxon>
    </lineage>
</organism>
<gene>
    <name evidence="7" type="primary">shc</name>
    <name evidence="7" type="ORF">HCN50_04845</name>
</gene>
<dbReference type="PANTHER" id="PTHR11764:SF20">
    <property type="entry name" value="LANOSTEROL SYNTHASE"/>
    <property type="match status" value="1"/>
</dbReference>
<keyword evidence="8" id="KW-1185">Reference proteome</keyword>
<evidence type="ECO:0000256" key="2">
    <source>
        <dbReference type="ARBA" id="ARBA00009755"/>
    </source>
</evidence>
<evidence type="ECO:0000313" key="7">
    <source>
        <dbReference type="EMBL" id="NOJ45588.1"/>
    </source>
</evidence>
<dbReference type="AlphaFoldDB" id="A0A7Y4H0X0"/>
<comment type="caution">
    <text evidence="7">The sequence shown here is derived from an EMBL/GenBank/DDBJ whole genome shotgun (WGS) entry which is preliminary data.</text>
</comment>